<keyword evidence="2" id="KW-1185">Reference proteome</keyword>
<gene>
    <name evidence="1" type="ORF">ORPV_423</name>
</gene>
<sequence>MLILLQSQRREENDELCGKYEQWYPHGIKWEEAHYEESALEGEYNTWHSNGNKWQESLYKINKLQKCILWDCLGNKFQDFDYTNV</sequence>
<dbReference type="SUPFAM" id="SSF82185">
    <property type="entry name" value="Histone H3 K4-specific methyltransferase SET7/9 N-terminal domain"/>
    <property type="match status" value="1"/>
</dbReference>
<evidence type="ECO:0000313" key="1">
    <source>
        <dbReference type="EMBL" id="SNW62327.1"/>
    </source>
</evidence>
<name>A0A2I2L473_9VIRU</name>
<accession>A0A2I2L473</accession>
<proteinExistence type="predicted"/>
<dbReference type="Proteomes" id="UP000236316">
    <property type="component" value="Segment"/>
</dbReference>
<dbReference type="KEGG" id="vg:35382210"/>
<reference evidence="1" key="1">
    <citation type="submission" date="2017-08" db="EMBL/GenBank/DDBJ databases">
        <authorList>
            <consortium name="Urmite Genomes"/>
        </authorList>
    </citation>
    <scope>NUCLEOTIDE SEQUENCE [LARGE SCALE GENOMIC DNA]</scope>
    <source>
        <strain evidence="1">IHUMI-LCC2</strain>
    </source>
</reference>
<dbReference type="RefSeq" id="YP_009448629.1">
    <property type="nucleotide sequence ID" value="NC_036594.1"/>
</dbReference>
<dbReference type="EMBL" id="LT906555">
    <property type="protein sequence ID" value="SNW62327.1"/>
    <property type="molecule type" value="Genomic_DNA"/>
</dbReference>
<dbReference type="Gene3D" id="2.20.110.10">
    <property type="entry name" value="Histone H3 K4-specific methyltransferase SET7/9 N-terminal domain"/>
    <property type="match status" value="1"/>
</dbReference>
<organism evidence="1">
    <name type="scientific">Orpheovirus IHUMI-LCC2</name>
    <dbReference type="NCBI Taxonomy" id="2023057"/>
    <lineage>
        <taxon>Viruses</taxon>
        <taxon>Varidnaviria</taxon>
        <taxon>Bamfordvirae</taxon>
        <taxon>Nucleocytoviricota</taxon>
        <taxon>Megaviricetes</taxon>
        <taxon>Pimascovirales</taxon>
        <taxon>Ocovirineae</taxon>
        <taxon>Orpheoviridae</taxon>
        <taxon>Alphaorpheovirus</taxon>
        <taxon>Alphaorpheovirus massiliense</taxon>
    </lineage>
</organism>
<protein>
    <submittedName>
        <fullName evidence="1">MORN-repeat protein</fullName>
    </submittedName>
</protein>
<dbReference type="GeneID" id="35382210"/>
<evidence type="ECO:0000313" key="2">
    <source>
        <dbReference type="Proteomes" id="UP000236316"/>
    </source>
</evidence>